<evidence type="ECO:0000313" key="3">
    <source>
        <dbReference type="Proteomes" id="UP000198287"/>
    </source>
</evidence>
<name>A0A226D597_FOLCA</name>
<proteinExistence type="predicted"/>
<comment type="caution">
    <text evidence="2">The sequence shown here is derived from an EMBL/GenBank/DDBJ whole genome shotgun (WGS) entry which is preliminary data.</text>
</comment>
<dbReference type="EMBL" id="LNIX01000035">
    <property type="protein sequence ID" value="OXA40044.1"/>
    <property type="molecule type" value="Genomic_DNA"/>
</dbReference>
<evidence type="ECO:0000256" key="1">
    <source>
        <dbReference type="SAM" id="MobiDB-lite"/>
    </source>
</evidence>
<gene>
    <name evidence="2" type="ORF">Fcan01_25182</name>
</gene>
<keyword evidence="3" id="KW-1185">Reference proteome</keyword>
<organism evidence="2 3">
    <name type="scientific">Folsomia candida</name>
    <name type="common">Springtail</name>
    <dbReference type="NCBI Taxonomy" id="158441"/>
    <lineage>
        <taxon>Eukaryota</taxon>
        <taxon>Metazoa</taxon>
        <taxon>Ecdysozoa</taxon>
        <taxon>Arthropoda</taxon>
        <taxon>Hexapoda</taxon>
        <taxon>Collembola</taxon>
        <taxon>Entomobryomorpha</taxon>
        <taxon>Isotomoidea</taxon>
        <taxon>Isotomidae</taxon>
        <taxon>Proisotominae</taxon>
        <taxon>Folsomia</taxon>
    </lineage>
</organism>
<reference evidence="2 3" key="1">
    <citation type="submission" date="2015-12" db="EMBL/GenBank/DDBJ databases">
        <title>The genome of Folsomia candida.</title>
        <authorList>
            <person name="Faddeeva A."/>
            <person name="Derks M.F."/>
            <person name="Anvar Y."/>
            <person name="Smit S."/>
            <person name="Van Straalen N."/>
            <person name="Roelofs D."/>
        </authorList>
    </citation>
    <scope>NUCLEOTIDE SEQUENCE [LARGE SCALE GENOMIC DNA]</scope>
    <source>
        <strain evidence="2 3">VU population</strain>
        <tissue evidence="2">Whole body</tissue>
    </source>
</reference>
<dbReference type="Proteomes" id="UP000198287">
    <property type="component" value="Unassembled WGS sequence"/>
</dbReference>
<dbReference type="AlphaFoldDB" id="A0A226D597"/>
<protein>
    <submittedName>
        <fullName evidence="2">Uncharacterized protein</fullName>
    </submittedName>
</protein>
<evidence type="ECO:0000313" key="2">
    <source>
        <dbReference type="EMBL" id="OXA40044.1"/>
    </source>
</evidence>
<sequence>MAYPIPIQVSVNLRSKDFPPYEFPPRVFPSSDLWSSVLRAHGLPREVLHPGHYYIKKCRGNGPTASVSDTVEKIRTQYAKTDANNICVRVVRNETFRSPAPLSGRFSMRSPPRRSRRRAQFYPPAQVIPLGPPPPNRGVPPVHTGRMGRGVQPPGVPQDISDPPVINLDVDTEDDDDNSQFGDEGRNDEAEEIKASVLAQAQVVPPKYFLQAKEQWKRYGIDKKSLLDRSSPKVKLILEQMLI</sequence>
<accession>A0A226D597</accession>
<feature type="region of interest" description="Disordered" evidence="1">
    <location>
        <begin position="146"/>
        <end position="186"/>
    </location>
</feature>